<dbReference type="InterPro" id="IPR050267">
    <property type="entry name" value="Anti-sigma-factor_SerPK"/>
</dbReference>
<evidence type="ECO:0000313" key="3">
    <source>
        <dbReference type="EMBL" id="MFC4035749.1"/>
    </source>
</evidence>
<sequence length="110" mass="11893">MTNFLPPLSREGLDDLTDYSALVVTELIANAAEHTASGLVRVSITLPDKQRVRIIVTDTSRTLPVPKKADADDEHGRGLALLDAVTQRWGAKATSKGKRVWGELKSEAAV</sequence>
<proteinExistence type="predicted"/>
<dbReference type="Gene3D" id="3.30.565.10">
    <property type="entry name" value="Histidine kinase-like ATPase, C-terminal domain"/>
    <property type="match status" value="1"/>
</dbReference>
<dbReference type="InterPro" id="IPR003594">
    <property type="entry name" value="HATPase_dom"/>
</dbReference>
<dbReference type="CDD" id="cd16936">
    <property type="entry name" value="HATPase_RsbW-like"/>
    <property type="match status" value="1"/>
</dbReference>
<dbReference type="Proteomes" id="UP001595765">
    <property type="component" value="Unassembled WGS sequence"/>
</dbReference>
<name>A0ABV8HUK2_9ACTN</name>
<comment type="caution">
    <text evidence="3">The sequence shown here is derived from an EMBL/GenBank/DDBJ whole genome shotgun (WGS) entry which is preliminary data.</text>
</comment>
<evidence type="ECO:0000313" key="4">
    <source>
        <dbReference type="Proteomes" id="UP001595765"/>
    </source>
</evidence>
<keyword evidence="3" id="KW-0067">ATP-binding</keyword>
<dbReference type="Pfam" id="PF02518">
    <property type="entry name" value="HATPase_c"/>
    <property type="match status" value="1"/>
</dbReference>
<evidence type="ECO:0000259" key="2">
    <source>
        <dbReference type="Pfam" id="PF02518"/>
    </source>
</evidence>
<accession>A0ABV8HUK2</accession>
<dbReference type="GO" id="GO:0005524">
    <property type="term" value="F:ATP binding"/>
    <property type="evidence" value="ECO:0007669"/>
    <property type="project" value="UniProtKB-KW"/>
</dbReference>
<dbReference type="SUPFAM" id="SSF55874">
    <property type="entry name" value="ATPase domain of HSP90 chaperone/DNA topoisomerase II/histidine kinase"/>
    <property type="match status" value="1"/>
</dbReference>
<keyword evidence="4" id="KW-1185">Reference proteome</keyword>
<reference evidence="4" key="1">
    <citation type="journal article" date="2019" name="Int. J. Syst. Evol. Microbiol.">
        <title>The Global Catalogue of Microorganisms (GCM) 10K type strain sequencing project: providing services to taxonomists for standard genome sequencing and annotation.</title>
        <authorList>
            <consortium name="The Broad Institute Genomics Platform"/>
            <consortium name="The Broad Institute Genome Sequencing Center for Infectious Disease"/>
            <person name="Wu L."/>
            <person name="Ma J."/>
        </authorList>
    </citation>
    <scope>NUCLEOTIDE SEQUENCE [LARGE SCALE GENOMIC DNA]</scope>
    <source>
        <strain evidence="4">CGMCC 4.7237</strain>
    </source>
</reference>
<protein>
    <submittedName>
        <fullName evidence="3">ATP-binding protein</fullName>
    </submittedName>
</protein>
<dbReference type="PANTHER" id="PTHR35526:SF3">
    <property type="entry name" value="ANTI-SIGMA-F FACTOR RSBW"/>
    <property type="match status" value="1"/>
</dbReference>
<keyword evidence="1" id="KW-0723">Serine/threonine-protein kinase</keyword>
<feature type="domain" description="Histidine kinase/HSP90-like ATPase" evidence="2">
    <location>
        <begin position="22"/>
        <end position="104"/>
    </location>
</feature>
<keyword evidence="1" id="KW-0418">Kinase</keyword>
<organism evidence="3 4">
    <name type="scientific">Streptomyces polygonati</name>
    <dbReference type="NCBI Taxonomy" id="1617087"/>
    <lineage>
        <taxon>Bacteria</taxon>
        <taxon>Bacillati</taxon>
        <taxon>Actinomycetota</taxon>
        <taxon>Actinomycetes</taxon>
        <taxon>Kitasatosporales</taxon>
        <taxon>Streptomycetaceae</taxon>
        <taxon>Streptomyces</taxon>
    </lineage>
</organism>
<dbReference type="InterPro" id="IPR036890">
    <property type="entry name" value="HATPase_C_sf"/>
</dbReference>
<keyword evidence="1" id="KW-0808">Transferase</keyword>
<dbReference type="RefSeq" id="WP_386436231.1">
    <property type="nucleotide sequence ID" value="NZ_JBHSBB010000029.1"/>
</dbReference>
<evidence type="ECO:0000256" key="1">
    <source>
        <dbReference type="ARBA" id="ARBA00022527"/>
    </source>
</evidence>
<dbReference type="EMBL" id="JBHSBB010000029">
    <property type="protein sequence ID" value="MFC4035749.1"/>
    <property type="molecule type" value="Genomic_DNA"/>
</dbReference>
<keyword evidence="3" id="KW-0547">Nucleotide-binding</keyword>
<dbReference type="PANTHER" id="PTHR35526">
    <property type="entry name" value="ANTI-SIGMA-F FACTOR RSBW-RELATED"/>
    <property type="match status" value="1"/>
</dbReference>
<gene>
    <name evidence="3" type="ORF">ACFO3J_30390</name>
</gene>